<proteinExistence type="predicted"/>
<accession>A0A0K8IZT7</accession>
<name>A0A0H3LYB1_BARHE</name>
<dbReference type="KEGG" id="bhe:BH07910"/>
<evidence type="ECO:0000313" key="2">
    <source>
        <dbReference type="EMBL" id="CAF27591.1"/>
    </source>
</evidence>
<accession>A0A0H3LYB1</accession>
<dbReference type="EMBL" id="BX897699">
    <property type="protein sequence ID" value="CAF27591.1"/>
    <property type="molecule type" value="Genomic_DNA"/>
</dbReference>
<protein>
    <submittedName>
        <fullName evidence="2">Putative helicase</fullName>
    </submittedName>
</protein>
<feature type="domain" description="Mrr-like" evidence="1">
    <location>
        <begin position="45"/>
        <end position="170"/>
    </location>
</feature>
<dbReference type="RefSeq" id="WP_011180691.1">
    <property type="nucleotide sequence ID" value="NC_005956.1"/>
</dbReference>
<dbReference type="GO" id="GO:0004386">
    <property type="term" value="F:helicase activity"/>
    <property type="evidence" value="ECO:0007669"/>
    <property type="project" value="UniProtKB-KW"/>
</dbReference>
<keyword evidence="3" id="KW-1185">Reference proteome</keyword>
<sequence length="205" mass="24268">MLRPHHSDNEQITLRSLLQSYRDQTTSNVVWGKIFEDFVTKYLMHDPLHYGRYEKVESYYEWAKERKDWNKNDIGIDLVAKLRHQESYVAIQCKFYKADHQISKKDIDSFIAESGKKIFKYRLLVDSTEVELSDNVNAMIKGQAIPIYRIDLRHMENSRIDWQTYATKKEVVLKSIKKPLPHQEPTMRPRAWIKAFSALAVASFK</sequence>
<dbReference type="InterPro" id="IPR039442">
    <property type="entry name" value="Mrr-like_dom"/>
</dbReference>
<dbReference type="GeneID" id="92985541"/>
<keyword evidence="2" id="KW-0378">Hydrolase</keyword>
<organism evidence="2 3">
    <name type="scientific">Bartonella henselae (strain ATCC 49882 / DSM 28221 / CCUG 30454 / Houston 1)</name>
    <name type="common">Rochalimaea henselae</name>
    <dbReference type="NCBI Taxonomy" id="283166"/>
    <lineage>
        <taxon>Bacteria</taxon>
        <taxon>Pseudomonadati</taxon>
        <taxon>Pseudomonadota</taxon>
        <taxon>Alphaproteobacteria</taxon>
        <taxon>Hyphomicrobiales</taxon>
        <taxon>Bartonellaceae</taxon>
        <taxon>Bartonella</taxon>
    </lineage>
</organism>
<dbReference type="Gene3D" id="3.40.1350.10">
    <property type="match status" value="1"/>
</dbReference>
<dbReference type="InterPro" id="IPR011335">
    <property type="entry name" value="Restrct_endonuc-II-like"/>
</dbReference>
<keyword evidence="2" id="KW-0067">ATP-binding</keyword>
<dbReference type="PaxDb" id="283166-BH07910"/>
<dbReference type="eggNOG" id="COG4889">
    <property type="taxonomic scope" value="Bacteria"/>
</dbReference>
<dbReference type="SUPFAM" id="SSF52980">
    <property type="entry name" value="Restriction endonuclease-like"/>
    <property type="match status" value="1"/>
</dbReference>
<dbReference type="InterPro" id="IPR011856">
    <property type="entry name" value="tRNA_endonuc-like_dom_sf"/>
</dbReference>
<keyword evidence="2" id="KW-0547">Nucleotide-binding</keyword>
<evidence type="ECO:0000259" key="1">
    <source>
        <dbReference type="Pfam" id="PF13156"/>
    </source>
</evidence>
<reference evidence="2 3" key="1">
    <citation type="journal article" date="2004" name="Proc. Natl. Acad. Sci. U.S.A.">
        <title>The louse-borne human pathogen Bartonella quintana is a genomic derivative of the zoonotic agent Bartonella henselae.</title>
        <authorList>
            <person name="Alsmark U.C.M."/>
            <person name="Frank A.C."/>
            <person name="Karlberg E.O."/>
            <person name="Legault B.-A."/>
            <person name="Ardell D.H."/>
            <person name="Canbaeck B."/>
            <person name="Eriksson A.-S."/>
            <person name="Naeslund A.K."/>
            <person name="Handley S.A."/>
            <person name="Huvet M."/>
            <person name="La Scola B."/>
            <person name="Holmberg M."/>
            <person name="Andersson S.G.E."/>
        </authorList>
    </citation>
    <scope>NUCLEOTIDE SEQUENCE [LARGE SCALE GENOMIC DNA]</scope>
    <source>
        <strain evidence="3">ATCC 49882 / DSM 28221 / CCUG 30454 / Houston 1</strain>
    </source>
</reference>
<dbReference type="Pfam" id="PF13156">
    <property type="entry name" value="Mrr_cat_2"/>
    <property type="match status" value="1"/>
</dbReference>
<gene>
    <name evidence="2" type="ordered locus">BH07910</name>
</gene>
<keyword evidence="2" id="KW-0347">Helicase</keyword>
<dbReference type="GO" id="GO:0003676">
    <property type="term" value="F:nucleic acid binding"/>
    <property type="evidence" value="ECO:0007669"/>
    <property type="project" value="InterPro"/>
</dbReference>
<evidence type="ECO:0000313" key="3">
    <source>
        <dbReference type="Proteomes" id="UP000000421"/>
    </source>
</evidence>
<dbReference type="Proteomes" id="UP000000421">
    <property type="component" value="Chromosome"/>
</dbReference>
<dbReference type="EnsemblBacteria" id="CAF27591">
    <property type="protein sequence ID" value="CAF27591"/>
    <property type="gene ID" value="BH07910"/>
</dbReference>
<dbReference type="AlphaFoldDB" id="A0A0H3LYB1"/>